<reference evidence="1 2" key="1">
    <citation type="submission" date="2018-11" db="EMBL/GenBank/DDBJ databases">
        <authorList>
            <person name="Li F."/>
        </authorList>
    </citation>
    <scope>NUCLEOTIDE SEQUENCE [LARGE SCALE GENOMIC DNA]</scope>
    <source>
        <strain evidence="1 2">Gsoil 818</strain>
    </source>
</reference>
<dbReference type="EMBL" id="RJSF01000044">
    <property type="protein sequence ID" value="RNM12526.1"/>
    <property type="molecule type" value="Genomic_DNA"/>
</dbReference>
<proteinExistence type="predicted"/>
<dbReference type="AlphaFoldDB" id="A0A3N0GJY7"/>
<evidence type="ECO:0000313" key="2">
    <source>
        <dbReference type="Proteomes" id="UP000279994"/>
    </source>
</evidence>
<keyword evidence="2" id="KW-1185">Reference proteome</keyword>
<protein>
    <submittedName>
        <fullName evidence="1">Uncharacterized protein</fullName>
    </submittedName>
</protein>
<comment type="caution">
    <text evidence="1">The sequence shown here is derived from an EMBL/GenBank/DDBJ whole genome shotgun (WGS) entry which is preliminary data.</text>
</comment>
<gene>
    <name evidence="1" type="ORF">EFL26_18010</name>
</gene>
<dbReference type="Proteomes" id="UP000279994">
    <property type="component" value="Unassembled WGS sequence"/>
</dbReference>
<evidence type="ECO:0000313" key="1">
    <source>
        <dbReference type="EMBL" id="RNM12526.1"/>
    </source>
</evidence>
<name>A0A3N0GJY7_9ACTN</name>
<dbReference type="OrthoDB" id="3177877at2"/>
<accession>A0A3N0GJY7</accession>
<sequence>MQLVDVTLTPLQRRTGAVWLPWHQLAAQQRGRGDRVRVLSPGDDVMLRFEDGSVQRGWVMRNATAGDEGAYVILFGRAVGRRAPVSPQRRPEPRVEEVVVEDVRIQDVRVRVVPPQRERRRVNLYL</sequence>
<organism evidence="1 2">
    <name type="scientific">Nocardioides pocheonensis</name>
    <dbReference type="NCBI Taxonomy" id="661485"/>
    <lineage>
        <taxon>Bacteria</taxon>
        <taxon>Bacillati</taxon>
        <taxon>Actinomycetota</taxon>
        <taxon>Actinomycetes</taxon>
        <taxon>Propionibacteriales</taxon>
        <taxon>Nocardioidaceae</taxon>
        <taxon>Nocardioides</taxon>
    </lineage>
</organism>
<dbReference type="RefSeq" id="WP_123224289.1">
    <property type="nucleotide sequence ID" value="NZ_RJSF01000044.1"/>
</dbReference>